<dbReference type="Pfam" id="PF17042">
    <property type="entry name" value="NBD_C"/>
    <property type="match status" value="1"/>
</dbReference>
<evidence type="ECO:0000256" key="6">
    <source>
        <dbReference type="ARBA" id="ARBA00023277"/>
    </source>
</evidence>
<evidence type="ECO:0000313" key="10">
    <source>
        <dbReference type="Proteomes" id="UP001335737"/>
    </source>
</evidence>
<dbReference type="Gene3D" id="3.40.980.20">
    <property type="entry name" value="Four-carbon acid sugar kinase, nucleotide binding domain"/>
    <property type="match status" value="1"/>
</dbReference>
<dbReference type="InterPro" id="IPR037051">
    <property type="entry name" value="4-carb_acid_sugar_kinase_N_sf"/>
</dbReference>
<name>A0ABU6KCP0_9BACI</name>
<reference evidence="9 10" key="1">
    <citation type="journal article" date="2024" name="Int. J. Syst. Evol. Microbiol.">
        <title>Virgibacillus tibetensis sp. nov., isolated from salt lake on the Tibetan Plateau of China.</title>
        <authorList>
            <person name="Phurbu D."/>
            <person name="Liu Z.-X."/>
            <person name="Wang R."/>
            <person name="Zheng Y.-Y."/>
            <person name="Liu H.-C."/>
            <person name="Zhou Y.-G."/>
            <person name="Yu Y.-J."/>
            <person name="Li A.-H."/>
        </authorList>
    </citation>
    <scope>NUCLEOTIDE SEQUENCE [LARGE SCALE GENOMIC DNA]</scope>
    <source>
        <strain evidence="9 10">C22-A2</strain>
    </source>
</reference>
<evidence type="ECO:0000313" key="9">
    <source>
        <dbReference type="EMBL" id="MEC5423096.1"/>
    </source>
</evidence>
<comment type="similarity">
    <text evidence="1">Belongs to the four-carbon acid sugar kinase family.</text>
</comment>
<keyword evidence="4 9" id="KW-0418">Kinase</keyword>
<dbReference type="InterPro" id="IPR042213">
    <property type="entry name" value="NBD_C_sf"/>
</dbReference>
<keyword evidence="5" id="KW-0067">ATP-binding</keyword>
<keyword evidence="2" id="KW-0808">Transferase</keyword>
<dbReference type="Gene3D" id="3.40.50.10840">
    <property type="entry name" value="Putative sugar-binding, N-terminal domain"/>
    <property type="match status" value="1"/>
</dbReference>
<gene>
    <name evidence="9" type="ORF">QGM71_06230</name>
</gene>
<comment type="caution">
    <text evidence="9">The sequence shown here is derived from an EMBL/GenBank/DDBJ whole genome shotgun (WGS) entry which is preliminary data.</text>
</comment>
<evidence type="ECO:0000259" key="7">
    <source>
        <dbReference type="Pfam" id="PF07005"/>
    </source>
</evidence>
<feature type="domain" description="Four-carbon acid sugar kinase N-terminal" evidence="7">
    <location>
        <begin position="4"/>
        <end position="229"/>
    </location>
</feature>
<keyword evidence="3" id="KW-0547">Nucleotide-binding</keyword>
<evidence type="ECO:0000256" key="1">
    <source>
        <dbReference type="ARBA" id="ARBA00005715"/>
    </source>
</evidence>
<evidence type="ECO:0000259" key="8">
    <source>
        <dbReference type="Pfam" id="PF17042"/>
    </source>
</evidence>
<evidence type="ECO:0000256" key="4">
    <source>
        <dbReference type="ARBA" id="ARBA00022777"/>
    </source>
</evidence>
<dbReference type="GO" id="GO:0016301">
    <property type="term" value="F:kinase activity"/>
    <property type="evidence" value="ECO:0007669"/>
    <property type="project" value="UniProtKB-KW"/>
</dbReference>
<organism evidence="9 10">
    <name type="scientific">Virgibacillus tibetensis</name>
    <dbReference type="NCBI Taxonomy" id="3042313"/>
    <lineage>
        <taxon>Bacteria</taxon>
        <taxon>Bacillati</taxon>
        <taxon>Bacillota</taxon>
        <taxon>Bacilli</taxon>
        <taxon>Bacillales</taxon>
        <taxon>Bacillaceae</taxon>
        <taxon>Virgibacillus</taxon>
    </lineage>
</organism>
<dbReference type="SUPFAM" id="SSF142764">
    <property type="entry name" value="YgbK-like"/>
    <property type="match status" value="1"/>
</dbReference>
<keyword evidence="10" id="KW-1185">Reference proteome</keyword>
<proteinExistence type="inferred from homology"/>
<dbReference type="Pfam" id="PF07005">
    <property type="entry name" value="SBD_N"/>
    <property type="match status" value="1"/>
</dbReference>
<keyword evidence="6" id="KW-0119">Carbohydrate metabolism</keyword>
<feature type="domain" description="Four-carbon acid sugar kinase nucleotide binding" evidence="8">
    <location>
        <begin position="246"/>
        <end position="417"/>
    </location>
</feature>
<evidence type="ECO:0000256" key="2">
    <source>
        <dbReference type="ARBA" id="ARBA00022679"/>
    </source>
</evidence>
<dbReference type="Proteomes" id="UP001335737">
    <property type="component" value="Unassembled WGS sequence"/>
</dbReference>
<dbReference type="InterPro" id="IPR031475">
    <property type="entry name" value="NBD_C"/>
</dbReference>
<accession>A0ABU6KCP0</accession>
<sequence length="437" mass="47267">MKVGVIADDLTGANATGVRLSKQGFNSATVLFMDKILDSGDLDAVCIDTDSRYALDEIVVNRVNQAMEDLQTWDAEVICKRIDSTVRGKIGLEIDTVLDAVGENSVAIVVASFPDSGRISSGGYLLVDGIPVQETDVAKDPVAPITQSYVPGIIQEQSKYAVGHIGLDKVLAGMEQLRATIEQQIVTGERIIVVDAVTEEDIETIAKSMVTVQKKVKLVPVDPGPLTAAYAKAYSHQLIEQRKVIVTVGSVTSLSGRQLQYLKEKTHSTPVYVSAEKLATLESSWEDEVDRAIEVALERIHHDDVLIITTYKEGTGLVNLKAVAERENSTQDALAKRITDGLAKITRRVLEKTNYPVQGCFTSGGDVTASLCALSMASGIKLEDEVLPLAAYGTLIGGYFPELPIVTKGGMVGDKKSIYSSVNFLRTKSTRRVQKHD</sequence>
<dbReference type="EMBL" id="JARZFX010000002">
    <property type="protein sequence ID" value="MEC5423096.1"/>
    <property type="molecule type" value="Genomic_DNA"/>
</dbReference>
<evidence type="ECO:0000256" key="3">
    <source>
        <dbReference type="ARBA" id="ARBA00022741"/>
    </source>
</evidence>
<evidence type="ECO:0000256" key="5">
    <source>
        <dbReference type="ARBA" id="ARBA00022840"/>
    </source>
</evidence>
<dbReference type="InterPro" id="IPR010737">
    <property type="entry name" value="4-carb_acid_sugar_kinase_N"/>
</dbReference>
<protein>
    <submittedName>
        <fullName evidence="9">Four-carbon acid sugar kinase family protein</fullName>
    </submittedName>
</protein>